<accession>A0A9K3D860</accession>
<feature type="compositionally biased region" description="Polar residues" evidence="1">
    <location>
        <begin position="1"/>
        <end position="14"/>
    </location>
</feature>
<protein>
    <submittedName>
        <fullName evidence="2">Uncharacterized protein</fullName>
    </submittedName>
</protein>
<proteinExistence type="predicted"/>
<feature type="region of interest" description="Disordered" evidence="1">
    <location>
        <begin position="1"/>
        <end position="26"/>
    </location>
</feature>
<evidence type="ECO:0000256" key="1">
    <source>
        <dbReference type="SAM" id="MobiDB-lite"/>
    </source>
</evidence>
<dbReference type="AlphaFoldDB" id="A0A9K3D860"/>
<dbReference type="EMBL" id="BDIP01004739">
    <property type="protein sequence ID" value="GIQ89149.1"/>
    <property type="molecule type" value="Genomic_DNA"/>
</dbReference>
<gene>
    <name evidence="2" type="ORF">KIPB_011554</name>
</gene>
<dbReference type="Proteomes" id="UP000265618">
    <property type="component" value="Unassembled WGS sequence"/>
</dbReference>
<evidence type="ECO:0000313" key="2">
    <source>
        <dbReference type="EMBL" id="GIQ89149.1"/>
    </source>
</evidence>
<keyword evidence="3" id="KW-1185">Reference proteome</keyword>
<name>A0A9K3D860_9EUKA</name>
<comment type="caution">
    <text evidence="2">The sequence shown here is derived from an EMBL/GenBank/DDBJ whole genome shotgun (WGS) entry which is preliminary data.</text>
</comment>
<reference evidence="2 3" key="1">
    <citation type="journal article" date="2018" name="PLoS ONE">
        <title>The draft genome of Kipferlia bialata reveals reductive genome evolution in fornicate parasites.</title>
        <authorList>
            <person name="Tanifuji G."/>
            <person name="Takabayashi S."/>
            <person name="Kume K."/>
            <person name="Takagi M."/>
            <person name="Nakayama T."/>
            <person name="Kamikawa R."/>
            <person name="Inagaki Y."/>
            <person name="Hashimoto T."/>
        </authorList>
    </citation>
    <scope>NUCLEOTIDE SEQUENCE [LARGE SCALE GENOMIC DNA]</scope>
    <source>
        <strain evidence="2">NY0173</strain>
    </source>
</reference>
<organism evidence="2 3">
    <name type="scientific">Kipferlia bialata</name>
    <dbReference type="NCBI Taxonomy" id="797122"/>
    <lineage>
        <taxon>Eukaryota</taxon>
        <taxon>Metamonada</taxon>
        <taxon>Carpediemonas-like organisms</taxon>
        <taxon>Kipferlia</taxon>
    </lineage>
</organism>
<feature type="non-terminal residue" evidence="2">
    <location>
        <position position="1"/>
    </location>
</feature>
<sequence length="71" mass="7640">MWQSRPQTNNTYQVSYRGPTQPGQDINAGGATVTTEGDHTISSTKSLHTGVVSKRVQGNRLTLRAPKGVTT</sequence>
<evidence type="ECO:0000313" key="3">
    <source>
        <dbReference type="Proteomes" id="UP000265618"/>
    </source>
</evidence>